<sequence>MEELLYENSVYAIRLVPGKGYGIVAASKIPKGTRILSEAPLVRLPRDAVSVDQPQATKYQLRVSIAAKLAAFPPNYKKAYLELWDSYPEESDEFGIALTNALPLGPSSSTSGVFMQASRFNHSCHPNAQETWNESIEKLTFHACWDIEEGEEITISYLKKRACYKTRQASLQANCRFRCLCSLCSLPVTKRKLSDTRLEEIQRLKNEVTSTMAHVLNPLDNLHKVHKMLSLMINEGIRDVSIPKAYYDAFLTAISHGDQARAKVFADRALHSRRTVEGNDSAMVKRLEQLSYHPYIHLDHKHTEKWKSNIEDAPRGFPTPDFELWLWRRDKPRELQFADLRCTSTFPCLNDLPGEHEASTEFFEATDAFNCQPKKYWALLADILDVDEGDGDLKVTVEDKNWKKVPVLLRTSEFDDTFDRSMVKQGHTILILFPVKDESMDGLPGIVVDKLDVFKILPIELEELLYLSDRVRFYTSHVEGKRRCHGCSKESDALRVCKGCRCFRYCGEV</sequence>
<evidence type="ECO:0000313" key="2">
    <source>
        <dbReference type="EMBL" id="KAH7268433.1"/>
    </source>
</evidence>
<name>A0A9P9R7R0_FUSSL</name>
<evidence type="ECO:0000259" key="1">
    <source>
        <dbReference type="PROSITE" id="PS50280"/>
    </source>
</evidence>
<dbReference type="OrthoDB" id="265717at2759"/>
<reference evidence="2" key="1">
    <citation type="journal article" date="2021" name="Nat. Commun.">
        <title>Genetic determinants of endophytism in the Arabidopsis root mycobiome.</title>
        <authorList>
            <person name="Mesny F."/>
            <person name="Miyauchi S."/>
            <person name="Thiergart T."/>
            <person name="Pickel B."/>
            <person name="Atanasova L."/>
            <person name="Karlsson M."/>
            <person name="Huettel B."/>
            <person name="Barry K.W."/>
            <person name="Haridas S."/>
            <person name="Chen C."/>
            <person name="Bauer D."/>
            <person name="Andreopoulos W."/>
            <person name="Pangilinan J."/>
            <person name="LaButti K."/>
            <person name="Riley R."/>
            <person name="Lipzen A."/>
            <person name="Clum A."/>
            <person name="Drula E."/>
            <person name="Henrissat B."/>
            <person name="Kohler A."/>
            <person name="Grigoriev I.V."/>
            <person name="Martin F.M."/>
            <person name="Hacquard S."/>
        </authorList>
    </citation>
    <scope>NUCLEOTIDE SEQUENCE</scope>
    <source>
        <strain evidence="2">FSSC 5 MPI-SDFR-AT-0091</strain>
    </source>
</reference>
<comment type="caution">
    <text evidence="2">The sequence shown here is derived from an EMBL/GenBank/DDBJ whole genome shotgun (WGS) entry which is preliminary data.</text>
</comment>
<dbReference type="PROSITE" id="PS50280">
    <property type="entry name" value="SET"/>
    <property type="match status" value="1"/>
</dbReference>
<dbReference type="Proteomes" id="UP000736672">
    <property type="component" value="Unassembled WGS sequence"/>
</dbReference>
<dbReference type="SMART" id="SM00317">
    <property type="entry name" value="SET"/>
    <property type="match status" value="1"/>
</dbReference>
<dbReference type="Gene3D" id="2.170.270.10">
    <property type="entry name" value="SET domain"/>
    <property type="match status" value="1"/>
</dbReference>
<dbReference type="PANTHER" id="PTHR47332:SF2">
    <property type="entry name" value="SET-6"/>
    <property type="match status" value="1"/>
</dbReference>
<evidence type="ECO:0000313" key="3">
    <source>
        <dbReference type="Proteomes" id="UP000736672"/>
    </source>
</evidence>
<accession>A0A9P9R7R0</accession>
<dbReference type="AlphaFoldDB" id="A0A9P9R7R0"/>
<dbReference type="PANTHER" id="PTHR47332">
    <property type="entry name" value="SET DOMAIN-CONTAINING PROTEIN 5"/>
    <property type="match status" value="1"/>
</dbReference>
<feature type="domain" description="SET" evidence="1">
    <location>
        <begin position="8"/>
        <end position="158"/>
    </location>
</feature>
<dbReference type="InterPro" id="IPR001214">
    <property type="entry name" value="SET_dom"/>
</dbReference>
<dbReference type="EMBL" id="JAGTJS010000005">
    <property type="protein sequence ID" value="KAH7268433.1"/>
    <property type="molecule type" value="Genomic_DNA"/>
</dbReference>
<protein>
    <submittedName>
        <fullName evidence="2">SET domain protein</fullName>
    </submittedName>
</protein>
<gene>
    <name evidence="2" type="ORF">B0J15DRAFT_390412</name>
</gene>
<dbReference type="SUPFAM" id="SSF82199">
    <property type="entry name" value="SET domain"/>
    <property type="match status" value="1"/>
</dbReference>
<organism evidence="2 3">
    <name type="scientific">Fusarium solani</name>
    <name type="common">Filamentous fungus</name>
    <dbReference type="NCBI Taxonomy" id="169388"/>
    <lineage>
        <taxon>Eukaryota</taxon>
        <taxon>Fungi</taxon>
        <taxon>Dikarya</taxon>
        <taxon>Ascomycota</taxon>
        <taxon>Pezizomycotina</taxon>
        <taxon>Sordariomycetes</taxon>
        <taxon>Hypocreomycetidae</taxon>
        <taxon>Hypocreales</taxon>
        <taxon>Nectriaceae</taxon>
        <taxon>Fusarium</taxon>
        <taxon>Fusarium solani species complex</taxon>
    </lineage>
</organism>
<keyword evidence="3" id="KW-1185">Reference proteome</keyword>
<dbReference type="InterPro" id="IPR046341">
    <property type="entry name" value="SET_dom_sf"/>
</dbReference>
<dbReference type="Pfam" id="PF00856">
    <property type="entry name" value="SET"/>
    <property type="match status" value="1"/>
</dbReference>
<dbReference type="InterPro" id="IPR053185">
    <property type="entry name" value="SET_domain_protein"/>
</dbReference>
<proteinExistence type="predicted"/>
<dbReference type="CDD" id="cd20071">
    <property type="entry name" value="SET_SMYD"/>
    <property type="match status" value="1"/>
</dbReference>